<dbReference type="EMBL" id="JBBPDW010000007">
    <property type="protein sequence ID" value="KAK7550669.1"/>
    <property type="molecule type" value="Genomic_DNA"/>
</dbReference>
<protein>
    <recommendedName>
        <fullName evidence="3">Secreted protein</fullName>
    </recommendedName>
</protein>
<evidence type="ECO:0008006" key="3">
    <source>
        <dbReference type="Google" id="ProtNLM"/>
    </source>
</evidence>
<evidence type="ECO:0000313" key="1">
    <source>
        <dbReference type="EMBL" id="KAK7550669.1"/>
    </source>
</evidence>
<gene>
    <name evidence="1" type="ORF">IWX46DRAFT_418716</name>
</gene>
<reference evidence="1 2" key="1">
    <citation type="submission" date="2024-04" db="EMBL/GenBank/DDBJ databases">
        <title>Phyllosticta paracitricarpa is synonymous to the EU quarantine fungus P. citricarpa based on phylogenomic analyses.</title>
        <authorList>
            <consortium name="Lawrence Berkeley National Laboratory"/>
            <person name="Van Ingen-Buijs V.A."/>
            <person name="Van Westerhoven A.C."/>
            <person name="Haridas S."/>
            <person name="Skiadas P."/>
            <person name="Martin F."/>
            <person name="Groenewald J.Z."/>
            <person name="Crous P.W."/>
            <person name="Seidl M.F."/>
        </authorList>
    </citation>
    <scope>NUCLEOTIDE SEQUENCE [LARGE SCALE GENOMIC DNA]</scope>
    <source>
        <strain evidence="1 2">CBS 122670</strain>
    </source>
</reference>
<dbReference type="Proteomes" id="UP001365128">
    <property type="component" value="Unassembled WGS sequence"/>
</dbReference>
<sequence>MSLTFLIAVFLDGHFGSRQLNLCMIHLLPLDLACGRLMRCSTRVRTCGCFSFDTFLCLRGWYRQNYDCPGCVTCNNLLSSGRPRGWLLKSWFILWRMRDSRFEAYTRIRRLHWSPPADQTAIYSVSISCTFLCQDTACW</sequence>
<comment type="caution">
    <text evidence="1">The sequence shown here is derived from an EMBL/GenBank/DDBJ whole genome shotgun (WGS) entry which is preliminary data.</text>
</comment>
<organism evidence="1 2">
    <name type="scientific">Phyllosticta citricarpa</name>
    <dbReference type="NCBI Taxonomy" id="55181"/>
    <lineage>
        <taxon>Eukaryota</taxon>
        <taxon>Fungi</taxon>
        <taxon>Dikarya</taxon>
        <taxon>Ascomycota</taxon>
        <taxon>Pezizomycotina</taxon>
        <taxon>Dothideomycetes</taxon>
        <taxon>Dothideomycetes incertae sedis</taxon>
        <taxon>Botryosphaeriales</taxon>
        <taxon>Phyllostictaceae</taxon>
        <taxon>Phyllosticta</taxon>
    </lineage>
</organism>
<name>A0ABR1MIR9_9PEZI</name>
<accession>A0ABR1MIR9</accession>
<keyword evidence="2" id="KW-1185">Reference proteome</keyword>
<proteinExistence type="predicted"/>
<evidence type="ECO:0000313" key="2">
    <source>
        <dbReference type="Proteomes" id="UP001365128"/>
    </source>
</evidence>